<gene>
    <name evidence="1" type="ORF">WMQ36_02125</name>
</gene>
<evidence type="ECO:0000313" key="2">
    <source>
        <dbReference type="Proteomes" id="UP001454086"/>
    </source>
</evidence>
<evidence type="ECO:0000313" key="1">
    <source>
        <dbReference type="EMBL" id="MEQ2423761.1"/>
    </source>
</evidence>
<name>A0ABV1D044_9FIRM</name>
<proteinExistence type="predicted"/>
<dbReference type="Gene3D" id="3.20.20.140">
    <property type="entry name" value="Metal-dependent hydrolases"/>
    <property type="match status" value="1"/>
</dbReference>
<protein>
    <submittedName>
        <fullName evidence="1">DUF6282 family protein</fullName>
    </submittedName>
</protein>
<dbReference type="Proteomes" id="UP001454086">
    <property type="component" value="Unassembled WGS sequence"/>
</dbReference>
<dbReference type="EMBL" id="JBBMFM010000004">
    <property type="protein sequence ID" value="MEQ2423761.1"/>
    <property type="molecule type" value="Genomic_DNA"/>
</dbReference>
<dbReference type="InterPro" id="IPR046249">
    <property type="entry name" value="DUF6282"/>
</dbReference>
<dbReference type="RefSeq" id="WP_008720381.1">
    <property type="nucleotide sequence ID" value="NZ_JAJFDX010000003.1"/>
</dbReference>
<dbReference type="InterPro" id="IPR032466">
    <property type="entry name" value="Metal_Hydrolase"/>
</dbReference>
<accession>A0ABV1D044</accession>
<organism evidence="1 2">
    <name type="scientific">Enterocloster hominis</name>
    <name type="common">ex Hitch et al. 2024</name>
    <dbReference type="NCBI Taxonomy" id="1917870"/>
    <lineage>
        <taxon>Bacteria</taxon>
        <taxon>Bacillati</taxon>
        <taxon>Bacillota</taxon>
        <taxon>Clostridia</taxon>
        <taxon>Lachnospirales</taxon>
        <taxon>Lachnospiraceae</taxon>
        <taxon>Enterocloster</taxon>
    </lineage>
</organism>
<reference evidence="1 2" key="1">
    <citation type="submission" date="2024-03" db="EMBL/GenBank/DDBJ databases">
        <title>Human intestinal bacterial collection.</title>
        <authorList>
            <person name="Pauvert C."/>
            <person name="Hitch T.C.A."/>
            <person name="Clavel T."/>
        </authorList>
    </citation>
    <scope>NUCLEOTIDE SEQUENCE [LARGE SCALE GENOMIC DNA]</scope>
    <source>
        <strain evidence="1 2">CLA-SR-H021</strain>
    </source>
</reference>
<dbReference type="SUPFAM" id="SSF51556">
    <property type="entry name" value="Metallo-dependent hydrolases"/>
    <property type="match status" value="1"/>
</dbReference>
<dbReference type="Pfam" id="PF19799">
    <property type="entry name" value="DUF6282"/>
    <property type="match status" value="1"/>
</dbReference>
<comment type="caution">
    <text evidence="1">The sequence shown here is derived from an EMBL/GenBank/DDBJ whole genome shotgun (WGS) entry which is preliminary data.</text>
</comment>
<sequence length="297" mass="33418">MSDTIITGAYDMHIHTGPDIMDRKLDFLEEAERVKEAGMAGYVIKSHYFPSSSWAKVANKRVPECQTFGSIVLNNSVGGLNPYAVDAAARDGAKVVWFPTVDTVAAIKKTEHIEEGGRRPFWLDVLLSIQADGMTLQPVRLLDDDGRLVPEAIEVLDVIARYDMVLATGHISVREAKELIKVAKERKVERIVCTHVDSQLCFWEIEEQIEFVRKYGVYMEHCTNSCTTGKVEWDVCLNQIKSVGCDHIIISTDLGQKKHKYPDEGLLDFANWMLENGISETDVRKTIHDNPKQLLLG</sequence>
<keyword evidence="2" id="KW-1185">Reference proteome</keyword>